<dbReference type="AlphaFoldDB" id="A0AAV9E9S3"/>
<evidence type="ECO:0000256" key="1">
    <source>
        <dbReference type="SAM" id="MobiDB-lite"/>
    </source>
</evidence>
<reference evidence="2" key="1">
    <citation type="journal article" date="2023" name="Nat. Commun.">
        <title>Diploid and tetraploid genomes of Acorus and the evolution of monocots.</title>
        <authorList>
            <person name="Ma L."/>
            <person name="Liu K.W."/>
            <person name="Li Z."/>
            <person name="Hsiao Y.Y."/>
            <person name="Qi Y."/>
            <person name="Fu T."/>
            <person name="Tang G.D."/>
            <person name="Zhang D."/>
            <person name="Sun W.H."/>
            <person name="Liu D.K."/>
            <person name="Li Y."/>
            <person name="Chen G.Z."/>
            <person name="Liu X.D."/>
            <person name="Liao X.Y."/>
            <person name="Jiang Y.T."/>
            <person name="Yu X."/>
            <person name="Hao Y."/>
            <person name="Huang J."/>
            <person name="Zhao X.W."/>
            <person name="Ke S."/>
            <person name="Chen Y.Y."/>
            <person name="Wu W.L."/>
            <person name="Hsu J.L."/>
            <person name="Lin Y.F."/>
            <person name="Huang M.D."/>
            <person name="Li C.Y."/>
            <person name="Huang L."/>
            <person name="Wang Z.W."/>
            <person name="Zhao X."/>
            <person name="Zhong W.Y."/>
            <person name="Peng D.H."/>
            <person name="Ahmad S."/>
            <person name="Lan S."/>
            <person name="Zhang J.S."/>
            <person name="Tsai W.C."/>
            <person name="Van de Peer Y."/>
            <person name="Liu Z.J."/>
        </authorList>
    </citation>
    <scope>NUCLEOTIDE SEQUENCE</scope>
    <source>
        <strain evidence="2">CP</strain>
    </source>
</reference>
<dbReference type="EMBL" id="JAUJYO010000008">
    <property type="protein sequence ID" value="KAK1309624.1"/>
    <property type="molecule type" value="Genomic_DNA"/>
</dbReference>
<keyword evidence="3" id="KW-1185">Reference proteome</keyword>
<dbReference type="Proteomes" id="UP001180020">
    <property type="component" value="Unassembled WGS sequence"/>
</dbReference>
<gene>
    <name evidence="2" type="ORF">QJS10_CPA08g01221</name>
</gene>
<sequence>MDDQIQASKKESIEPEEREVCEANSRRSTAAQTPDVIGSLKQLVRSLFLDRSE</sequence>
<organism evidence="2 3">
    <name type="scientific">Acorus calamus</name>
    <name type="common">Sweet flag</name>
    <dbReference type="NCBI Taxonomy" id="4465"/>
    <lineage>
        <taxon>Eukaryota</taxon>
        <taxon>Viridiplantae</taxon>
        <taxon>Streptophyta</taxon>
        <taxon>Embryophyta</taxon>
        <taxon>Tracheophyta</taxon>
        <taxon>Spermatophyta</taxon>
        <taxon>Magnoliopsida</taxon>
        <taxon>Liliopsida</taxon>
        <taxon>Acoraceae</taxon>
        <taxon>Acorus</taxon>
    </lineage>
</organism>
<reference evidence="2" key="2">
    <citation type="submission" date="2023-06" db="EMBL/GenBank/DDBJ databases">
        <authorList>
            <person name="Ma L."/>
            <person name="Liu K.-W."/>
            <person name="Li Z."/>
            <person name="Hsiao Y.-Y."/>
            <person name="Qi Y."/>
            <person name="Fu T."/>
            <person name="Tang G."/>
            <person name="Zhang D."/>
            <person name="Sun W.-H."/>
            <person name="Liu D.-K."/>
            <person name="Li Y."/>
            <person name="Chen G.-Z."/>
            <person name="Liu X.-D."/>
            <person name="Liao X.-Y."/>
            <person name="Jiang Y.-T."/>
            <person name="Yu X."/>
            <person name="Hao Y."/>
            <person name="Huang J."/>
            <person name="Zhao X.-W."/>
            <person name="Ke S."/>
            <person name="Chen Y.-Y."/>
            <person name="Wu W.-L."/>
            <person name="Hsu J.-L."/>
            <person name="Lin Y.-F."/>
            <person name="Huang M.-D."/>
            <person name="Li C.-Y."/>
            <person name="Huang L."/>
            <person name="Wang Z.-W."/>
            <person name="Zhao X."/>
            <person name="Zhong W.-Y."/>
            <person name="Peng D.-H."/>
            <person name="Ahmad S."/>
            <person name="Lan S."/>
            <person name="Zhang J.-S."/>
            <person name="Tsai W.-C."/>
            <person name="Van De Peer Y."/>
            <person name="Liu Z.-J."/>
        </authorList>
    </citation>
    <scope>NUCLEOTIDE SEQUENCE</scope>
    <source>
        <strain evidence="2">CP</strain>
        <tissue evidence="2">Leaves</tissue>
    </source>
</reference>
<evidence type="ECO:0000313" key="2">
    <source>
        <dbReference type="EMBL" id="KAK1309624.1"/>
    </source>
</evidence>
<accession>A0AAV9E9S3</accession>
<comment type="caution">
    <text evidence="2">The sequence shown here is derived from an EMBL/GenBank/DDBJ whole genome shotgun (WGS) entry which is preliminary data.</text>
</comment>
<feature type="compositionally biased region" description="Basic and acidic residues" evidence="1">
    <location>
        <begin position="8"/>
        <end position="25"/>
    </location>
</feature>
<protein>
    <submittedName>
        <fullName evidence="2">Uncharacterized protein</fullName>
    </submittedName>
</protein>
<evidence type="ECO:0000313" key="3">
    <source>
        <dbReference type="Proteomes" id="UP001180020"/>
    </source>
</evidence>
<proteinExistence type="predicted"/>
<name>A0AAV9E9S3_ACOCL</name>
<feature type="region of interest" description="Disordered" evidence="1">
    <location>
        <begin position="1"/>
        <end position="33"/>
    </location>
</feature>